<reference evidence="13 14" key="1">
    <citation type="submission" date="2012-09" db="EMBL/GenBank/DDBJ databases">
        <title>Genome Sequence of alkane-degrading Bacterium Alcanivorax sp. 521-1.</title>
        <authorList>
            <person name="Lai Q."/>
            <person name="Shao Z."/>
        </authorList>
    </citation>
    <scope>NUCLEOTIDE SEQUENCE [LARGE SCALE GENOMIC DNA]</scope>
    <source>
        <strain evidence="13 14">521-1</strain>
    </source>
</reference>
<feature type="domain" description="HAMP" evidence="12">
    <location>
        <begin position="179"/>
        <end position="230"/>
    </location>
</feature>
<evidence type="ECO:0000256" key="8">
    <source>
        <dbReference type="ARBA" id="ARBA00022989"/>
    </source>
</evidence>
<evidence type="ECO:0000256" key="9">
    <source>
        <dbReference type="ARBA" id="ARBA00023012"/>
    </source>
</evidence>
<dbReference type="InterPro" id="IPR036097">
    <property type="entry name" value="HisK_dim/P_sf"/>
</dbReference>
<dbReference type="SMART" id="SM00387">
    <property type="entry name" value="HATPase_c"/>
    <property type="match status" value="1"/>
</dbReference>
<keyword evidence="6 10" id="KW-0812">Transmembrane</keyword>
<comment type="subcellular location">
    <subcellularLocation>
        <location evidence="2">Membrane</location>
    </subcellularLocation>
</comment>
<evidence type="ECO:0000256" key="6">
    <source>
        <dbReference type="ARBA" id="ARBA00022692"/>
    </source>
</evidence>
<accession>A0ABS0AS10</accession>
<feature type="transmembrane region" description="Helical" evidence="10">
    <location>
        <begin position="158"/>
        <end position="177"/>
    </location>
</feature>
<protein>
    <recommendedName>
        <fullName evidence="3">histidine kinase</fullName>
        <ecNumber evidence="3">2.7.13.3</ecNumber>
    </recommendedName>
</protein>
<dbReference type="InterPro" id="IPR050428">
    <property type="entry name" value="TCS_sensor_his_kinase"/>
</dbReference>
<dbReference type="SUPFAM" id="SSF55874">
    <property type="entry name" value="ATPase domain of HSP90 chaperone/DNA topoisomerase II/histidine kinase"/>
    <property type="match status" value="1"/>
</dbReference>
<dbReference type="SUPFAM" id="SSF47384">
    <property type="entry name" value="Homodimeric domain of signal transducing histidine kinase"/>
    <property type="match status" value="1"/>
</dbReference>
<dbReference type="EC" id="2.7.13.3" evidence="3"/>
<gene>
    <name evidence="13" type="ORF">Y5W_02217</name>
</gene>
<keyword evidence="8 10" id="KW-1133">Transmembrane helix</keyword>
<evidence type="ECO:0000256" key="2">
    <source>
        <dbReference type="ARBA" id="ARBA00004370"/>
    </source>
</evidence>
<keyword evidence="7" id="KW-0418">Kinase</keyword>
<feature type="transmembrane region" description="Helical" evidence="10">
    <location>
        <begin position="12"/>
        <end position="33"/>
    </location>
</feature>
<evidence type="ECO:0000313" key="13">
    <source>
        <dbReference type="EMBL" id="MBF5056923.1"/>
    </source>
</evidence>
<feature type="domain" description="Histidine kinase" evidence="11">
    <location>
        <begin position="238"/>
        <end position="440"/>
    </location>
</feature>
<comment type="catalytic activity">
    <reaction evidence="1">
        <text>ATP + protein L-histidine = ADP + protein N-phospho-L-histidine.</text>
        <dbReference type="EC" id="2.7.13.3"/>
    </reaction>
</comment>
<dbReference type="PROSITE" id="PS50885">
    <property type="entry name" value="HAMP"/>
    <property type="match status" value="1"/>
</dbReference>
<dbReference type="GO" id="GO:0005524">
    <property type="term" value="F:ATP binding"/>
    <property type="evidence" value="ECO:0007669"/>
    <property type="project" value="UniProtKB-KW"/>
</dbReference>
<evidence type="ECO:0000256" key="4">
    <source>
        <dbReference type="ARBA" id="ARBA00022553"/>
    </source>
</evidence>
<evidence type="ECO:0000259" key="11">
    <source>
        <dbReference type="PROSITE" id="PS50109"/>
    </source>
</evidence>
<proteinExistence type="predicted"/>
<evidence type="ECO:0000256" key="1">
    <source>
        <dbReference type="ARBA" id="ARBA00000085"/>
    </source>
</evidence>
<name>A0ABS0AS10_9GAMM</name>
<evidence type="ECO:0000256" key="3">
    <source>
        <dbReference type="ARBA" id="ARBA00012438"/>
    </source>
</evidence>
<evidence type="ECO:0000256" key="5">
    <source>
        <dbReference type="ARBA" id="ARBA00022679"/>
    </source>
</evidence>
<keyword evidence="9" id="KW-0902">Two-component regulatory system</keyword>
<dbReference type="Pfam" id="PF02518">
    <property type="entry name" value="HATPase_c"/>
    <property type="match status" value="1"/>
</dbReference>
<evidence type="ECO:0000256" key="10">
    <source>
        <dbReference type="SAM" id="Phobius"/>
    </source>
</evidence>
<keyword evidence="10" id="KW-0472">Membrane</keyword>
<dbReference type="Gene3D" id="3.30.565.10">
    <property type="entry name" value="Histidine kinase-like ATPase, C-terminal domain"/>
    <property type="match status" value="1"/>
</dbReference>
<keyword evidence="13" id="KW-0067">ATP-binding</keyword>
<keyword evidence="4" id="KW-0597">Phosphoprotein</keyword>
<organism evidence="13 14">
    <name type="scientific">Alloalcanivorax profundimaris</name>
    <dbReference type="NCBI Taxonomy" id="2735259"/>
    <lineage>
        <taxon>Bacteria</taxon>
        <taxon>Pseudomonadati</taxon>
        <taxon>Pseudomonadota</taxon>
        <taxon>Gammaproteobacteria</taxon>
        <taxon>Oceanospirillales</taxon>
        <taxon>Alcanivoracaceae</taxon>
        <taxon>Alloalcanivorax</taxon>
    </lineage>
</organism>
<dbReference type="EMBL" id="ARXX01000032">
    <property type="protein sequence ID" value="MBF5056923.1"/>
    <property type="molecule type" value="Genomic_DNA"/>
</dbReference>
<dbReference type="InterPro" id="IPR003594">
    <property type="entry name" value="HATPase_dom"/>
</dbReference>
<dbReference type="RefSeq" id="WP_194865282.1">
    <property type="nucleotide sequence ID" value="NZ_ARXX01000032.1"/>
</dbReference>
<dbReference type="PANTHER" id="PTHR45436">
    <property type="entry name" value="SENSOR HISTIDINE KINASE YKOH"/>
    <property type="match status" value="1"/>
</dbReference>
<evidence type="ECO:0000256" key="7">
    <source>
        <dbReference type="ARBA" id="ARBA00022777"/>
    </source>
</evidence>
<evidence type="ECO:0000313" key="14">
    <source>
        <dbReference type="Proteomes" id="UP000662703"/>
    </source>
</evidence>
<dbReference type="Proteomes" id="UP000662703">
    <property type="component" value="Unassembled WGS sequence"/>
</dbReference>
<comment type="caution">
    <text evidence="13">The sequence shown here is derived from an EMBL/GenBank/DDBJ whole genome shotgun (WGS) entry which is preliminary data.</text>
</comment>
<dbReference type="InterPro" id="IPR003660">
    <property type="entry name" value="HAMP_dom"/>
</dbReference>
<dbReference type="InterPro" id="IPR036890">
    <property type="entry name" value="HATPase_C_sf"/>
</dbReference>
<sequence>MGHPSIGRRLGLSLFVSLLLAGVLVGQAALWWLDREQRQLSGRQLREEAASVLAAIVTGPGGPVLNEDMLDPAYRKPLSGRYFVVLIGDQRWRSRSLWDARLALPDHTGMDTGLRPGPGGQRLLRYRAEFRRDDRPLTVVVAQDYGPQLAKFQELKHAALAAWVLLLVALALAQQALIRHGLRPLKSARRQIEQLRGGRRGELDEKVAAELRPLVTEINRLQRHTEQQLARSRHALGDLGHALKTPLAVLRNRCDDRLRQRDPDLHRLLAEQLDRIENTVGRALGRARVAAGATAATRFEPAQDLPVLLDTLRRAHDRPLALSASGQDLPPQPVERDDMLELLGNLLDNACKWAAGEVRLTLERDGGDLCVTVDDDGPGIAADRHGAVLQRGRRLDQRVAGHGLGLAIVNDTVDAYGGTLELGESPLGGLRVRARLPLPD</sequence>
<keyword evidence="14" id="KW-1185">Reference proteome</keyword>
<dbReference type="Gene3D" id="1.10.287.130">
    <property type="match status" value="1"/>
</dbReference>
<evidence type="ECO:0000259" key="12">
    <source>
        <dbReference type="PROSITE" id="PS50885"/>
    </source>
</evidence>
<dbReference type="InterPro" id="IPR005467">
    <property type="entry name" value="His_kinase_dom"/>
</dbReference>
<keyword evidence="5" id="KW-0808">Transferase</keyword>
<keyword evidence="13" id="KW-0547">Nucleotide-binding</keyword>
<dbReference type="PANTHER" id="PTHR45436:SF5">
    <property type="entry name" value="SENSOR HISTIDINE KINASE TRCS"/>
    <property type="match status" value="1"/>
</dbReference>
<dbReference type="PROSITE" id="PS50109">
    <property type="entry name" value="HIS_KIN"/>
    <property type="match status" value="1"/>
</dbReference>